<feature type="region of interest" description="Disordered" evidence="1">
    <location>
        <begin position="3286"/>
        <end position="3331"/>
    </location>
</feature>
<feature type="region of interest" description="Disordered" evidence="1">
    <location>
        <begin position="2881"/>
        <end position="2918"/>
    </location>
</feature>
<evidence type="ECO:0000313" key="3">
    <source>
        <dbReference type="EMBL" id="CEL72955.1"/>
    </source>
</evidence>
<feature type="region of interest" description="Disordered" evidence="1">
    <location>
        <begin position="682"/>
        <end position="730"/>
    </location>
</feature>
<feature type="compositionally biased region" description="Basic and acidic residues" evidence="1">
    <location>
        <begin position="1589"/>
        <end position="1599"/>
    </location>
</feature>
<feature type="compositionally biased region" description="Low complexity" evidence="1">
    <location>
        <begin position="682"/>
        <end position="701"/>
    </location>
</feature>
<accession>A0A0F7US49</accession>
<feature type="region of interest" description="Disordered" evidence="1">
    <location>
        <begin position="1797"/>
        <end position="1822"/>
    </location>
</feature>
<feature type="compositionally biased region" description="Basic and acidic residues" evidence="1">
    <location>
        <begin position="331"/>
        <end position="342"/>
    </location>
</feature>
<keyword evidence="2" id="KW-0472">Membrane</keyword>
<feature type="region of interest" description="Disordered" evidence="1">
    <location>
        <begin position="1452"/>
        <end position="1490"/>
    </location>
</feature>
<dbReference type="EMBL" id="LN714494">
    <property type="protein sequence ID" value="CEL72955.1"/>
    <property type="molecule type" value="Genomic_DNA"/>
</dbReference>
<feature type="region of interest" description="Disordered" evidence="1">
    <location>
        <begin position="1972"/>
        <end position="2010"/>
    </location>
</feature>
<name>A0A0F7US49_TOXGV</name>
<proteinExistence type="predicted"/>
<feature type="compositionally biased region" description="Low complexity" evidence="1">
    <location>
        <begin position="1358"/>
        <end position="1367"/>
    </location>
</feature>
<feature type="region of interest" description="Disordered" evidence="1">
    <location>
        <begin position="1358"/>
        <end position="1396"/>
    </location>
</feature>
<feature type="transmembrane region" description="Helical" evidence="2">
    <location>
        <begin position="87"/>
        <end position="109"/>
    </location>
</feature>
<feature type="region of interest" description="Disordered" evidence="1">
    <location>
        <begin position="827"/>
        <end position="882"/>
    </location>
</feature>
<evidence type="ECO:0000256" key="2">
    <source>
        <dbReference type="SAM" id="Phobius"/>
    </source>
</evidence>
<keyword evidence="2" id="KW-0812">Transmembrane</keyword>
<feature type="compositionally biased region" description="Low complexity" evidence="1">
    <location>
        <begin position="1065"/>
        <end position="1074"/>
    </location>
</feature>
<feature type="region of interest" description="Disordered" evidence="1">
    <location>
        <begin position="2819"/>
        <end position="2863"/>
    </location>
</feature>
<feature type="region of interest" description="Disordered" evidence="1">
    <location>
        <begin position="1050"/>
        <end position="1074"/>
    </location>
</feature>
<organism evidence="3">
    <name type="scientific">Toxoplasma gondii (strain ATCC 50861 / VEG)</name>
    <dbReference type="NCBI Taxonomy" id="432359"/>
    <lineage>
        <taxon>Eukaryota</taxon>
        <taxon>Sar</taxon>
        <taxon>Alveolata</taxon>
        <taxon>Apicomplexa</taxon>
        <taxon>Conoidasida</taxon>
        <taxon>Coccidia</taxon>
        <taxon>Eucoccidiorida</taxon>
        <taxon>Eimeriorina</taxon>
        <taxon>Sarcocystidae</taxon>
        <taxon>Toxoplasma</taxon>
    </lineage>
</organism>
<evidence type="ECO:0008006" key="4">
    <source>
        <dbReference type="Google" id="ProtNLM"/>
    </source>
</evidence>
<feature type="region of interest" description="Disordered" evidence="1">
    <location>
        <begin position="324"/>
        <end position="365"/>
    </location>
</feature>
<feature type="compositionally biased region" description="Pro residues" evidence="1">
    <location>
        <begin position="2277"/>
        <end position="2286"/>
    </location>
</feature>
<feature type="region of interest" description="Disordered" evidence="1">
    <location>
        <begin position="140"/>
        <end position="160"/>
    </location>
</feature>
<feature type="compositionally biased region" description="Basic and acidic residues" evidence="1">
    <location>
        <begin position="2535"/>
        <end position="2558"/>
    </location>
</feature>
<feature type="region of interest" description="Disordered" evidence="1">
    <location>
        <begin position="2268"/>
        <end position="2309"/>
    </location>
</feature>
<feature type="compositionally biased region" description="Basic and acidic residues" evidence="1">
    <location>
        <begin position="846"/>
        <end position="869"/>
    </location>
</feature>
<feature type="region of interest" description="Disordered" evidence="1">
    <location>
        <begin position="1897"/>
        <end position="1918"/>
    </location>
</feature>
<gene>
    <name evidence="3" type="ORF">BN1205_033220</name>
</gene>
<sequence>MASMHRVYVHPVSGGRLVPAPALLPSRGVSSNLSFHFVFSLLLLLLFSSRRKMEKVFHPRLLQSVLLCHFGRPPEGRTCAICCFSFLFFRCFSALSLLRAAATAFFVSLMDLAPAFPPLACFLLSCSSLSRPFLVCSSRSSLLRRPPSPPPRKATRSSRVSGLMTGPRLLLVFLGFSIFLSSNAEGRNCRIVSLSALHHPASLHPTAASAVSLYDDSLFHQSKGAVLPPSRASSLPSIFSFPPFPPAPSSLRKSEAAAPRRARLWPQERQAESGSPPKETKYSRGFFGSRSQATRTWKHQNCMLFATVHTAQCGQLSATGGDAAAVSAHGDCPRELQPPREGEEQDAEWIRHSSRASQSGVRRPELRQHEAFAARPRRGFCFLFSGVSKCLFAPSTTLNSGGCLEARICDRTYSSWLGRPAIYRTASSVFSRSLQPLAVSSSRLSGSFRSPASRLGLPSQVESSAAAVHREAFASLCPSLANAAGIAIPSSASRSLFASTSTASGTPFLSRFRLGLRDSRSPSFFLSNWGQRSSPLSSAFASASGSASSAAAPAALPAALPSFPDRSLLLSLLSDLENAAATAATAATATVPILSRRRISPAPTVSCGAAEQGDTPDRKPLSPQQLLKALAGLAWATLQHGEASLLDEKAMDTTEETERLDAFHRRLDRLLKRLLSLEHYTASAAAASPRPRSETSAADGDGQAGGGEEVGAAKKDAGTPQEAQGKVGTLESKAARKGDVLIGGPVSVYVEYVLFLLPLWKQRRQLLERVEACRVQGGTEGASRALAAVRDLHSLLRMLRELQELTRLRRLFVTYLGMVQRGPVGWRHPREQAETPGAETTLGAAEAKERNSQRNEEDRPAGKEHRVDEAGTETGEGGSGILEEVRAIVEEGRCLLREWGHDEKDLKAATPELEQNAEERRPRGTCGASSEEKQKESQFASLSLQSLLQPAPALAPSQLRRLAQNLLALGVRTAQVEREIESLRPFSNVNFSFFALEGEERQPLSAEVPSESVTEASVQNIELMDSSSTPSFPVLASLPDKPEMASNNDIFVASSSSPPLPPSSPSSSSSPSPVSSLQSRFRFLSVGGAPRDSSAEERELQVALLRGYAREGLWREALKKLSLLVRFFASEFQEDEANGTRFALDQRGIGQQTLAQDLRTDRASWERSLYLSAATVAEACAEKEQYVAAAEALAVLPSSLRPPTVDLLLPASSSFSSSTPALFPLMPPPLVSLSLSLAHALQDRLRSLQFYRCSSSSPPSSSPLPSPSLSSLASASSSSSLVHASTAVLSEVVGGQHGDRDERIESSASALACSPQTARLARTFLDALTFLVLRLRLWIGIARRQNLTRREALEEAAVAAGEGHSGASRLDKRERGPAGEWAGAGEAVEQQETADGEAVLTREEDEHKPRGSPDSASNVFLTDAEKALTALAAFLSTAQKRVSSLSQVAVNIQQEEKDKDEGDKDEGEDGGQSDRMCGEGEDPGLGAGGTLDAAVGRLANYLEEEAREREKTLAFLGAPRHPRAILRSLRQARDADELPQLIHALVQREDAATEATKPRSKVQTQKRLLSPLQIQFALLEALRLLHERSETEDHDGSSREDEDGDRMRRRRTRLESILKSVDALLLALLPSYASASSAHSEETPPQALEVSSPALRTTLGLTSTAISLASSGEFPRLRRFLTSLPLLPFELSRLLSPPAQPAFPRPAVGLSPDGRRSAEEPLHLFPALAALQMLLMRVAEARKTPDDSLPAGDAFLAFAYSLVRETPELLNLPPHMQTYLPASLAFFLAHVRHSLKERQPDSSKISSSPRTPSSPSSPSSPASFSFASPFALESSPALTASLNAVAEMERREPERLKEEIEAAMKKASRERVFAKTLELIVSVRWQTMRLLEQLTKEKSARRQTGAERDELRRSGSKDETYVGRVLARERRRVVSMYGQLLRAFQNDGTFPLCLSELVFSELRICDMTSQRRHLPSSPELSPHSPLSASSPSSASSPPPQSLASSDSRSHASSAPSFLSRAYVAALRSYSAFAAAADSFASVPEGRNEGTFAAETAAQAAVELLDLMESAGVDLHAGAFAAALKATSKRASPSFFPAFFFSRDSSPLLEALLLIRRMTTSRVCLPDVRCFNYALAVAARQTYLPSSLPSLSSSLSPSSSSYSVSSVLWPSFSSRGLGSGEAATNGDRGETEEETGSLAFGRGEEGAVAAEWLLREMTKHGDVGPNAVTLTTTLEAFRKAGMHPSPLLQSLLPEEPGLAESALKLLAGESSVSSSPPSLSPRSPPSLSPRFPLDVETPTSAENREDGSLSPLLSQKAAKVRVVDTPLLNALLHCQAVRGDVETAEKLFVSHLKSLQMFHLGRNAFDRRVAALGRPDETSFQALLFAANKAGNPSKAEQFLRLQVMYRLPPRIQQWNEVLKAYVARFRALSEGRASPVKSEESQDLCDLFRIYIPGEDGKAERTAENERVEEKRTARSEAEELCESVDRVWSIFTTLKTQGPSPDVRTFLLVNRALSSAAAAVEAAFLKRVSDGGNEGDRGDSKPRRELAPGVSREKSSEETSCSSSPSQLLSRIAEAARRAAQAYSDFVSSSELSEARRKSACGSPAACAPPPDACQFKPWIFGEAMKCANFSGSFSDAIHIFLDELLPLRKKIRKSVSGGLAQGTPAGRGGAETSGAHRRRLTVERASVKGGDPPLEDKERASGNEDQSGGDFEASSEAQQLLPLPVSVGQVLIHSLEGLANERLEIVREDAKKRREKEQVLKELGVPVGEQTQKEIQREKTIQSLTALMQHGLAALRREWPKLAPTLEETLWGVEETPAADRAAAREDGGRRKHGSGEVDATVDRLLGNARSGTGASAEKVPTGDRILLSRLPAGLFNMAHERGRNERNRQERKTIGSVDLENTEQSSSAGTRSGDGEISEATAMQWRAQNVSLSPGIAIKRELIQQLRKATTFEEAYSVVHRLWRLRSSQPGLAFGPGDEAVVFRSFIRHAPRPSEALRVFRSLQESVQADSPTPASGYLLPSSSSFLAALSSSPSSPSTPFSPPSSLPLGLLQEAFLAALRESREGEAERLLEVLPFFVEAPYPPQALLSPSRALEALKLLGGPVVGEGGDAGPRSTESERKRDTQAIFAFVQKWKQAVRGKDEERLERGQIVSREDLEEAAMKALGERGGWRESVALLHERLTSSASPAPLAWWTAAQQAAMRAKKEEVARVLERLTRVKFAVAAPEKPPSLLAKVKRMLAEAMEEDEARRREEELLESARRRELGAEIAYAVEDKDEQAKVSGTRLRRGETSKNAKKRKKTAEEEMERIDEELSEEEEEEEMIEGGVKSAFGEEVARYSVIYKLEKLLNLPEEEPDNDLYYGKKKKVAKKAKPKKKTRLL</sequence>
<feature type="transmembrane region" description="Helical" evidence="2">
    <location>
        <begin position="29"/>
        <end position="47"/>
    </location>
</feature>
<dbReference type="PANTHER" id="PTHR24216:SF65">
    <property type="entry name" value="PAXILLIN-LIKE PROTEIN 1"/>
    <property type="match status" value="1"/>
</dbReference>
<feature type="region of interest" description="Disordered" evidence="1">
    <location>
        <begin position="2175"/>
        <end position="2195"/>
    </location>
</feature>
<dbReference type="PANTHER" id="PTHR24216">
    <property type="entry name" value="PAXILLIN-RELATED"/>
    <property type="match status" value="1"/>
</dbReference>
<feature type="region of interest" description="Disordered" evidence="1">
    <location>
        <begin position="1589"/>
        <end position="1608"/>
    </location>
</feature>
<protein>
    <recommendedName>
        <fullName evidence="4">Transmembrane protein</fullName>
    </recommendedName>
</protein>
<reference evidence="3" key="1">
    <citation type="journal article" date="2015" name="PLoS ONE">
        <title>Comprehensive Evaluation of Toxoplasma gondii VEG and Neospora caninum LIV Genomes with Tachyzoite Stage Transcriptome and Proteome Defines Novel Transcript Features.</title>
        <authorList>
            <person name="Ramaprasad A."/>
            <person name="Mourier T."/>
            <person name="Naeem R."/>
            <person name="Malas T.B."/>
            <person name="Moussa E."/>
            <person name="Panigrahi A."/>
            <person name="Vermont S.J."/>
            <person name="Otto T.D."/>
            <person name="Wastling J."/>
            <person name="Pain A."/>
        </authorList>
    </citation>
    <scope>NUCLEOTIDE SEQUENCE</scope>
    <source>
        <strain evidence="3">VEG</strain>
    </source>
</reference>
<feature type="region of interest" description="Disordered" evidence="1">
    <location>
        <begin position="2530"/>
        <end position="2567"/>
    </location>
</feature>
<feature type="region of interest" description="Disordered" evidence="1">
    <location>
        <begin position="906"/>
        <end position="938"/>
    </location>
</feature>
<feature type="compositionally biased region" description="Acidic residues" evidence="1">
    <location>
        <begin position="3309"/>
        <end position="3328"/>
    </location>
</feature>
<feature type="compositionally biased region" description="Low complexity" evidence="1">
    <location>
        <begin position="1802"/>
        <end position="1822"/>
    </location>
</feature>
<evidence type="ECO:0000256" key="1">
    <source>
        <dbReference type="SAM" id="MobiDB-lite"/>
    </source>
</evidence>
<keyword evidence="2" id="KW-1133">Transmembrane helix</keyword>
<feature type="compositionally biased region" description="Basic and acidic residues" evidence="1">
    <location>
        <begin position="2881"/>
        <end position="2896"/>
    </location>
</feature>
<feature type="region of interest" description="Disordered" evidence="1">
    <location>
        <begin position="2658"/>
        <end position="2717"/>
    </location>
</feature>
<feature type="compositionally biased region" description="Low complexity" evidence="1">
    <location>
        <begin position="1378"/>
        <end position="1388"/>
    </location>
</feature>
<feature type="region of interest" description="Disordered" evidence="1">
    <location>
        <begin position="247"/>
        <end position="285"/>
    </location>
</feature>
<feature type="compositionally biased region" description="Low complexity" evidence="1">
    <location>
        <begin position="1975"/>
        <end position="2010"/>
    </location>
</feature>